<evidence type="ECO:0000313" key="3">
    <source>
        <dbReference type="Proteomes" id="UP000469558"/>
    </source>
</evidence>
<accession>A0A8T9CGK3</accession>
<dbReference type="Proteomes" id="UP000469558">
    <property type="component" value="Unassembled WGS sequence"/>
</dbReference>
<dbReference type="InterPro" id="IPR010730">
    <property type="entry name" value="HET"/>
</dbReference>
<dbReference type="EMBL" id="QGMK01000043">
    <property type="protein sequence ID" value="TVY84945.1"/>
    <property type="molecule type" value="Genomic_DNA"/>
</dbReference>
<dbReference type="Pfam" id="PF06985">
    <property type="entry name" value="HET"/>
    <property type="match status" value="1"/>
</dbReference>
<dbReference type="PANTHER" id="PTHR33112:SF16">
    <property type="entry name" value="HETEROKARYON INCOMPATIBILITY DOMAIN-CONTAINING PROTEIN"/>
    <property type="match status" value="1"/>
</dbReference>
<comment type="caution">
    <text evidence="2">The sequence shown here is derived from an EMBL/GenBank/DDBJ whole genome shotgun (WGS) entry which is preliminary data.</text>
</comment>
<dbReference type="AlphaFoldDB" id="A0A8T9CGK3"/>
<name>A0A8T9CGK3_9HELO</name>
<evidence type="ECO:0000259" key="1">
    <source>
        <dbReference type="Pfam" id="PF06985"/>
    </source>
</evidence>
<sequence length="553" mass="62217">MPYSRLQSAVHAGERIGRLETDPDLGSDENFTIASRWFQTCMMQHESPQCRHNGEEDLPTRLIDVEPFEPRIKMTRGTKGTYVALSHCWGGHSHFTAKTSNVDEIMAGMAMERLPANFRDAIIITRRLGFQYLWIDSLCILQDSKTDWALESKDMGKIYQNAAMTIAASVSPDSSRGLLTTFEPPDLELSPPFGIGREYDHTILGNLRLKRNHYSYGLPEVLRYGALSSRGWAFQERFFSKRILHYGGSQIYWECQEDHYSADGEGATPMMNTQGSDVLRFQSQSFFNVYQLKSASKDDLYRSWYEVVSKYCKSRAFTFDSDKLPALSGIVSYFNDLISDRYVAGLWEADLLMGLLWKPHGCHTPKSYRAPSWSWASLDGWIAFEGECHKRIVHKTDAELVSVDAKLSGPNPFGEIICGYLEMRGVSISVLCDRAVYKDSHIHLGNCEPDGRFSSADAAIPKPGEAPGPRGDKLLFHNEKGLVLDGQPSNTYLLFIIATVVEIDHTGYTASHALLLCSESVQRNTYRRVGIASWEIGSPIGSLPWISQRITIV</sequence>
<evidence type="ECO:0000313" key="2">
    <source>
        <dbReference type="EMBL" id="TVY84945.1"/>
    </source>
</evidence>
<gene>
    <name evidence="2" type="ORF">LSUE1_G001439</name>
</gene>
<dbReference type="OrthoDB" id="5125733at2759"/>
<feature type="domain" description="Heterokaryon incompatibility" evidence="1">
    <location>
        <begin position="82"/>
        <end position="236"/>
    </location>
</feature>
<proteinExistence type="predicted"/>
<reference evidence="2 3" key="1">
    <citation type="submission" date="2018-05" db="EMBL/GenBank/DDBJ databases">
        <title>Genome sequencing and assembly of the regulated plant pathogen Lachnellula willkommii and related sister species for the development of diagnostic species identification markers.</title>
        <authorList>
            <person name="Giroux E."/>
            <person name="Bilodeau G."/>
        </authorList>
    </citation>
    <scope>NUCLEOTIDE SEQUENCE [LARGE SCALE GENOMIC DNA]</scope>
    <source>
        <strain evidence="2 3">CBS 268.59</strain>
    </source>
</reference>
<keyword evidence="3" id="KW-1185">Reference proteome</keyword>
<dbReference type="PANTHER" id="PTHR33112">
    <property type="entry name" value="DOMAIN PROTEIN, PUTATIVE-RELATED"/>
    <property type="match status" value="1"/>
</dbReference>
<protein>
    <recommendedName>
        <fullName evidence="1">Heterokaryon incompatibility domain-containing protein</fullName>
    </recommendedName>
</protein>
<organism evidence="2 3">
    <name type="scientific">Lachnellula suecica</name>
    <dbReference type="NCBI Taxonomy" id="602035"/>
    <lineage>
        <taxon>Eukaryota</taxon>
        <taxon>Fungi</taxon>
        <taxon>Dikarya</taxon>
        <taxon>Ascomycota</taxon>
        <taxon>Pezizomycotina</taxon>
        <taxon>Leotiomycetes</taxon>
        <taxon>Helotiales</taxon>
        <taxon>Lachnaceae</taxon>
        <taxon>Lachnellula</taxon>
    </lineage>
</organism>